<dbReference type="AlphaFoldDB" id="A0AAD1USV6"/>
<keyword evidence="3" id="KW-1185">Reference proteome</keyword>
<sequence length="153" mass="16879">MKSVHEEKKTSSPDKAPNAPCLKGRKINLRKTKNNVPKFYSSSTKSCGSITTEASLAQAFEYEFLTQYDLETSSYGSAKMIQEISNEDLSSIENQSEKSVSGAIPDDYQAYIGRKVSSSKIIGTIMMTPDKKTSHSTKCMPILNTLFASSKEE</sequence>
<name>A0AAD1USV6_EUPCR</name>
<evidence type="ECO:0000256" key="1">
    <source>
        <dbReference type="SAM" id="MobiDB-lite"/>
    </source>
</evidence>
<evidence type="ECO:0000313" key="2">
    <source>
        <dbReference type="EMBL" id="CAI2370879.1"/>
    </source>
</evidence>
<comment type="caution">
    <text evidence="2">The sequence shown here is derived from an EMBL/GenBank/DDBJ whole genome shotgun (WGS) entry which is preliminary data.</text>
</comment>
<gene>
    <name evidence="2" type="ORF">ECRASSUSDP1_LOCUS12198</name>
</gene>
<evidence type="ECO:0000313" key="3">
    <source>
        <dbReference type="Proteomes" id="UP001295684"/>
    </source>
</evidence>
<protein>
    <submittedName>
        <fullName evidence="2">Uncharacterized protein</fullName>
    </submittedName>
</protein>
<reference evidence="2" key="1">
    <citation type="submission" date="2023-07" db="EMBL/GenBank/DDBJ databases">
        <authorList>
            <consortium name="AG Swart"/>
            <person name="Singh M."/>
            <person name="Singh A."/>
            <person name="Seah K."/>
            <person name="Emmerich C."/>
        </authorList>
    </citation>
    <scope>NUCLEOTIDE SEQUENCE</scope>
    <source>
        <strain evidence="2">DP1</strain>
    </source>
</reference>
<feature type="region of interest" description="Disordered" evidence="1">
    <location>
        <begin position="1"/>
        <end position="26"/>
    </location>
</feature>
<dbReference type="Proteomes" id="UP001295684">
    <property type="component" value="Unassembled WGS sequence"/>
</dbReference>
<accession>A0AAD1USV6</accession>
<proteinExistence type="predicted"/>
<organism evidence="2 3">
    <name type="scientific">Euplotes crassus</name>
    <dbReference type="NCBI Taxonomy" id="5936"/>
    <lineage>
        <taxon>Eukaryota</taxon>
        <taxon>Sar</taxon>
        <taxon>Alveolata</taxon>
        <taxon>Ciliophora</taxon>
        <taxon>Intramacronucleata</taxon>
        <taxon>Spirotrichea</taxon>
        <taxon>Hypotrichia</taxon>
        <taxon>Euplotida</taxon>
        <taxon>Euplotidae</taxon>
        <taxon>Moneuplotes</taxon>
    </lineage>
</organism>
<feature type="compositionally biased region" description="Basic and acidic residues" evidence="1">
    <location>
        <begin position="1"/>
        <end position="12"/>
    </location>
</feature>
<dbReference type="EMBL" id="CAMPGE010012091">
    <property type="protein sequence ID" value="CAI2370879.1"/>
    <property type="molecule type" value="Genomic_DNA"/>
</dbReference>